<dbReference type="EMBL" id="BAAAOA010000004">
    <property type="protein sequence ID" value="GAA1746440.1"/>
    <property type="molecule type" value="Genomic_DNA"/>
</dbReference>
<organism evidence="2 3">
    <name type="scientific">Kocuria aegyptia</name>
    <dbReference type="NCBI Taxonomy" id="330943"/>
    <lineage>
        <taxon>Bacteria</taxon>
        <taxon>Bacillati</taxon>
        <taxon>Actinomycetota</taxon>
        <taxon>Actinomycetes</taxon>
        <taxon>Micrococcales</taxon>
        <taxon>Micrococcaceae</taxon>
        <taxon>Kocuria</taxon>
    </lineage>
</organism>
<evidence type="ECO:0000313" key="2">
    <source>
        <dbReference type="EMBL" id="GAA1746440.1"/>
    </source>
</evidence>
<protein>
    <recommendedName>
        <fullName evidence="1">D-inositol 3-phosphate glycosyltransferase</fullName>
    </recommendedName>
</protein>
<reference evidence="3" key="1">
    <citation type="journal article" date="2019" name="Int. J. Syst. Evol. Microbiol.">
        <title>The Global Catalogue of Microorganisms (GCM) 10K type strain sequencing project: providing services to taxonomists for standard genome sequencing and annotation.</title>
        <authorList>
            <consortium name="The Broad Institute Genomics Platform"/>
            <consortium name="The Broad Institute Genome Sequencing Center for Infectious Disease"/>
            <person name="Wu L."/>
            <person name="Ma J."/>
        </authorList>
    </citation>
    <scope>NUCLEOTIDE SEQUENCE [LARGE SCALE GENOMIC DNA]</scope>
    <source>
        <strain evidence="3">JCM 14735</strain>
    </source>
</reference>
<dbReference type="Pfam" id="PF13692">
    <property type="entry name" value="Glyco_trans_1_4"/>
    <property type="match status" value="1"/>
</dbReference>
<dbReference type="SUPFAM" id="SSF53756">
    <property type="entry name" value="UDP-Glycosyltransferase/glycogen phosphorylase"/>
    <property type="match status" value="1"/>
</dbReference>
<evidence type="ECO:0000313" key="3">
    <source>
        <dbReference type="Proteomes" id="UP001501204"/>
    </source>
</evidence>
<keyword evidence="3" id="KW-1185">Reference proteome</keyword>
<comment type="caution">
    <text evidence="2">The sequence shown here is derived from an EMBL/GenBank/DDBJ whole genome shotgun (WGS) entry which is preliminary data.</text>
</comment>
<gene>
    <name evidence="2" type="ORF">GCM10009767_01320</name>
</gene>
<dbReference type="InterPro" id="IPR050194">
    <property type="entry name" value="Glycosyltransferase_grp1"/>
</dbReference>
<proteinExistence type="predicted"/>
<accession>A0ABP4W8M1</accession>
<sequence>MSLIDHSDPPALVDRIIVHQFDPGRPSPGGIDTCLRGICRYLPADETVAIIGVDTGAGPSTRQLGLWERHRVGEQEFWFLPVVALDPADQNRRVPHSIRLIGGILRYWRKMPQRRIVQVHRMDSAAALRFILPAAQVYCVHTQENGLVGTTSDSFWRYFGILHQRLEQSVVRNASAVVVFNEDYAKVVQTWNPRAVFSPTWYDPALIDAEGEHKNEYEVLWVGRLETPKDPELAVRAFRELMAMDSDQPWTLQIVGSGTRTDDVEAAVRAAPELVQQRIVLRGRVEPSQVAQEMGRAGIFLMTSHPGYEGYPRVLVEAMASGLPAVVTQGSDTGLLVADGVTGYTCSRNPQELAARIDDARAISRSEVKAAVAKLDAPSLVSRIFSLSNGLAEQKDGVA</sequence>
<dbReference type="PANTHER" id="PTHR45947:SF3">
    <property type="entry name" value="SULFOQUINOVOSYL TRANSFERASE SQD2"/>
    <property type="match status" value="1"/>
</dbReference>
<dbReference type="Gene3D" id="3.40.50.2000">
    <property type="entry name" value="Glycogen Phosphorylase B"/>
    <property type="match status" value="2"/>
</dbReference>
<dbReference type="PANTHER" id="PTHR45947">
    <property type="entry name" value="SULFOQUINOVOSYL TRANSFERASE SQD2"/>
    <property type="match status" value="1"/>
</dbReference>
<dbReference type="Proteomes" id="UP001501204">
    <property type="component" value="Unassembled WGS sequence"/>
</dbReference>
<name>A0ABP4W8M1_9MICC</name>
<dbReference type="CDD" id="cd03801">
    <property type="entry name" value="GT4_PimA-like"/>
    <property type="match status" value="1"/>
</dbReference>
<evidence type="ECO:0000256" key="1">
    <source>
        <dbReference type="ARBA" id="ARBA00021292"/>
    </source>
</evidence>